<protein>
    <submittedName>
        <fullName evidence="2">Uncharacterized protein</fullName>
    </submittedName>
</protein>
<feature type="transmembrane region" description="Helical" evidence="1">
    <location>
        <begin position="175"/>
        <end position="197"/>
    </location>
</feature>
<keyword evidence="1" id="KW-1133">Transmembrane helix</keyword>
<keyword evidence="1" id="KW-0472">Membrane</keyword>
<sequence>MNTDQIIILLSGAGLGAVLSAILVFISNNKSRSLDYMSEEHLYYRTNLRTIIKELYSLEEIQKSLNALKLLLDAKGKRVRIVCGYSTYLKDGHIWVLINKIESELKNTGKVSKRLIDKLISYSELLLDYELSTSKRRLRYNLFEAFVFISLSLCTVLLIIWFIKSNSTDVNVGIIAEWIPLIHLFFNLIAFFIFYFLRDFVRFSFRNGYLVLMLIFLIFYLVPFWGIIERYNEKAIDILSRISFLENINKNKFILIFCFAVFILEILFMLKSLDDEKSKYIGEIQSVENTDIFEQLLKINNAIENEDESSNLRKNQHIRCFQKSIAKKTPRKQEGMIFEEEWEKVINDIQNENLWKKSLHKKEITYIEKYLKDKK</sequence>
<evidence type="ECO:0000256" key="1">
    <source>
        <dbReference type="SAM" id="Phobius"/>
    </source>
</evidence>
<evidence type="ECO:0000313" key="3">
    <source>
        <dbReference type="Proteomes" id="UP000721045"/>
    </source>
</evidence>
<proteinExistence type="predicted"/>
<evidence type="ECO:0000313" key="2">
    <source>
        <dbReference type="EMBL" id="MBF1713978.1"/>
    </source>
</evidence>
<comment type="caution">
    <text evidence="2">The sequence shown here is derived from an EMBL/GenBank/DDBJ whole genome shotgun (WGS) entry which is preliminary data.</text>
</comment>
<feature type="transmembrane region" description="Helical" evidence="1">
    <location>
        <begin position="6"/>
        <end position="26"/>
    </location>
</feature>
<keyword evidence="1" id="KW-0812">Transmembrane</keyword>
<feature type="transmembrane region" description="Helical" evidence="1">
    <location>
        <begin position="209"/>
        <end position="228"/>
    </location>
</feature>
<organism evidence="2 3">
    <name type="scientific">Streptococcus intermedius</name>
    <dbReference type="NCBI Taxonomy" id="1338"/>
    <lineage>
        <taxon>Bacteria</taxon>
        <taxon>Bacillati</taxon>
        <taxon>Bacillota</taxon>
        <taxon>Bacilli</taxon>
        <taxon>Lactobacillales</taxon>
        <taxon>Streptococcaceae</taxon>
        <taxon>Streptococcus</taxon>
        <taxon>Streptococcus anginosus group</taxon>
    </lineage>
</organism>
<gene>
    <name evidence="2" type="ORF">HXO88_09730</name>
</gene>
<feature type="transmembrane region" description="Helical" evidence="1">
    <location>
        <begin position="253"/>
        <end position="270"/>
    </location>
</feature>
<feature type="transmembrane region" description="Helical" evidence="1">
    <location>
        <begin position="142"/>
        <end position="163"/>
    </location>
</feature>
<dbReference type="AlphaFoldDB" id="A0A930RE75"/>
<dbReference type="EMBL" id="JABZYP010000086">
    <property type="protein sequence ID" value="MBF1713978.1"/>
    <property type="molecule type" value="Genomic_DNA"/>
</dbReference>
<name>A0A930RE75_STRIT</name>
<reference evidence="2" key="1">
    <citation type="submission" date="2020-04" db="EMBL/GenBank/DDBJ databases">
        <title>Deep metagenomics examines the oral microbiome during advanced dental caries in children, revealing novel taxa and co-occurrences with host molecules.</title>
        <authorList>
            <person name="Baker J.L."/>
            <person name="Morton J.T."/>
            <person name="Dinis M."/>
            <person name="Alvarez R."/>
            <person name="Tran N.C."/>
            <person name="Knight R."/>
            <person name="Edlund A."/>
        </authorList>
    </citation>
    <scope>NUCLEOTIDE SEQUENCE</scope>
    <source>
        <strain evidence="2">JCVI_23_bin.22</strain>
    </source>
</reference>
<accession>A0A930RE75</accession>
<dbReference type="Proteomes" id="UP000721045">
    <property type="component" value="Unassembled WGS sequence"/>
</dbReference>